<protein>
    <recommendedName>
        <fullName evidence="9">ATP synthase F1 complex delta/epsilon subunit N-terminal domain-containing protein</fullName>
    </recommendedName>
</protein>
<organism evidence="8">
    <name type="scientific">marine metagenome</name>
    <dbReference type="NCBI Taxonomy" id="408172"/>
    <lineage>
        <taxon>unclassified sequences</taxon>
        <taxon>metagenomes</taxon>
        <taxon>ecological metagenomes</taxon>
    </lineage>
</organism>
<dbReference type="InterPro" id="IPR020547">
    <property type="entry name" value="ATP_synth_F1_esu_C"/>
</dbReference>
<dbReference type="EMBL" id="UINC01003744">
    <property type="protein sequence ID" value="SVA08895.1"/>
    <property type="molecule type" value="Genomic_DNA"/>
</dbReference>
<evidence type="ECO:0000259" key="6">
    <source>
        <dbReference type="Pfam" id="PF00401"/>
    </source>
</evidence>
<dbReference type="Pfam" id="PF00401">
    <property type="entry name" value="ATP-synt_DE"/>
    <property type="match status" value="1"/>
</dbReference>
<sequence length="96" mass="10555">MGGHTEAIFALAVGEIKVRKDGNTSYLSTSGGYAEVTREKVSLLLETVEEAREIDASRAQEASDRAKARLSKKEGDEVRARESLFRAVNRLKVSSR</sequence>
<dbReference type="GO" id="GO:0046933">
    <property type="term" value="F:proton-transporting ATP synthase activity, rotational mechanism"/>
    <property type="evidence" value="ECO:0007669"/>
    <property type="project" value="InterPro"/>
</dbReference>
<comment type="similarity">
    <text evidence="2">Belongs to the ATPase epsilon chain family.</text>
</comment>
<dbReference type="CDD" id="cd12152">
    <property type="entry name" value="F1-ATPase_delta"/>
    <property type="match status" value="1"/>
</dbReference>
<name>A0A381SXY9_9ZZZZ</name>
<evidence type="ECO:0000259" key="7">
    <source>
        <dbReference type="Pfam" id="PF02823"/>
    </source>
</evidence>
<dbReference type="Gene3D" id="2.60.15.10">
    <property type="entry name" value="F0F1 ATP synthase delta/epsilon subunit, N-terminal"/>
    <property type="match status" value="1"/>
</dbReference>
<dbReference type="SUPFAM" id="SSF51344">
    <property type="entry name" value="Epsilon subunit of F1F0-ATP synthase N-terminal domain"/>
    <property type="match status" value="1"/>
</dbReference>
<evidence type="ECO:0000256" key="3">
    <source>
        <dbReference type="ARBA" id="ARBA00022448"/>
    </source>
</evidence>
<evidence type="ECO:0000256" key="5">
    <source>
        <dbReference type="ARBA" id="ARBA00023136"/>
    </source>
</evidence>
<gene>
    <name evidence="8" type="ORF">METZ01_LOCUS61749</name>
</gene>
<evidence type="ECO:0000313" key="8">
    <source>
        <dbReference type="EMBL" id="SVA08895.1"/>
    </source>
</evidence>
<keyword evidence="3" id="KW-0813">Transport</keyword>
<evidence type="ECO:0008006" key="9">
    <source>
        <dbReference type="Google" id="ProtNLM"/>
    </source>
</evidence>
<proteinExistence type="inferred from homology"/>
<dbReference type="Pfam" id="PF02823">
    <property type="entry name" value="ATP-synt_DE_N"/>
    <property type="match status" value="1"/>
</dbReference>
<dbReference type="Gene3D" id="1.20.5.440">
    <property type="entry name" value="ATP synthase delta/epsilon subunit, C-terminal domain"/>
    <property type="match status" value="1"/>
</dbReference>
<dbReference type="InterPro" id="IPR020546">
    <property type="entry name" value="ATP_synth_F1_dsu/esu_N"/>
</dbReference>
<feature type="domain" description="ATP synthase F1 complex delta/epsilon subunit N-terminal" evidence="7">
    <location>
        <begin position="1"/>
        <end position="47"/>
    </location>
</feature>
<dbReference type="InterPro" id="IPR036771">
    <property type="entry name" value="ATPsynth_dsu/esu_N"/>
</dbReference>
<reference evidence="8" key="1">
    <citation type="submission" date="2018-05" db="EMBL/GenBank/DDBJ databases">
        <authorList>
            <person name="Lanie J.A."/>
            <person name="Ng W.-L."/>
            <person name="Kazmierczak K.M."/>
            <person name="Andrzejewski T.M."/>
            <person name="Davidsen T.M."/>
            <person name="Wayne K.J."/>
            <person name="Tettelin H."/>
            <person name="Glass J.I."/>
            <person name="Rusch D."/>
            <person name="Podicherti R."/>
            <person name="Tsui H.-C.T."/>
            <person name="Winkler M.E."/>
        </authorList>
    </citation>
    <scope>NUCLEOTIDE SEQUENCE</scope>
</reference>
<accession>A0A381SXY9</accession>
<evidence type="ECO:0000256" key="4">
    <source>
        <dbReference type="ARBA" id="ARBA00023065"/>
    </source>
</evidence>
<feature type="domain" description="ATP synthase epsilon subunit C-terminal" evidence="6">
    <location>
        <begin position="53"/>
        <end position="94"/>
    </location>
</feature>
<evidence type="ECO:0000256" key="1">
    <source>
        <dbReference type="ARBA" id="ARBA00004370"/>
    </source>
</evidence>
<keyword evidence="4" id="KW-0406">Ion transport</keyword>
<dbReference type="GO" id="GO:0045259">
    <property type="term" value="C:proton-transporting ATP synthase complex"/>
    <property type="evidence" value="ECO:0007669"/>
    <property type="project" value="InterPro"/>
</dbReference>
<dbReference type="InterPro" id="IPR001469">
    <property type="entry name" value="ATP_synth_F1_dsu/esu"/>
</dbReference>
<comment type="subcellular location">
    <subcellularLocation>
        <location evidence="1">Membrane</location>
    </subcellularLocation>
</comment>
<dbReference type="AlphaFoldDB" id="A0A381SXY9"/>
<keyword evidence="5" id="KW-0472">Membrane</keyword>
<evidence type="ECO:0000256" key="2">
    <source>
        <dbReference type="ARBA" id="ARBA00005712"/>
    </source>
</evidence>